<keyword evidence="2" id="KW-1133">Transmembrane helix</keyword>
<keyword evidence="2" id="KW-0472">Membrane</keyword>
<feature type="compositionally biased region" description="Basic and acidic residues" evidence="1">
    <location>
        <begin position="28"/>
        <end position="39"/>
    </location>
</feature>
<reference evidence="3" key="1">
    <citation type="journal article" date="2023" name="BMC Genomics">
        <title>Chromosome-level genome assemblies of Cutaneotrichosporon spp. (Trichosporonales, Basidiomycota) reveal imbalanced evolution between nucleotide sequences and chromosome synteny.</title>
        <authorList>
            <person name="Kobayashi Y."/>
            <person name="Kayamori A."/>
            <person name="Aoki K."/>
            <person name="Shiwa Y."/>
            <person name="Matsutani M."/>
            <person name="Fujita N."/>
            <person name="Sugita T."/>
            <person name="Iwasaki W."/>
            <person name="Tanaka N."/>
            <person name="Takashima M."/>
        </authorList>
    </citation>
    <scope>NUCLEOTIDE SEQUENCE</scope>
    <source>
        <strain evidence="3">HIS016</strain>
    </source>
</reference>
<sequence>MGSQVEDQVAAAQRKADKGNPDSLSIDPSRREQVRDKPHFKPPLADVSMGRFLTYLTLGLVALVVFYVWSSTVGVKDAGGYWNLVTSRHDTNAEVVQNAATKAHEQDTSSTSAAAAKDAGTCPPCDVPDATVESLVLQLADKLGVKPSEINAVIRPLIDPSAPKVSTEPTANEPGLLGVLGEVLLD</sequence>
<keyword evidence="2" id="KW-0812">Transmembrane</keyword>
<evidence type="ECO:0000313" key="4">
    <source>
        <dbReference type="Proteomes" id="UP001222932"/>
    </source>
</evidence>
<proteinExistence type="predicted"/>
<feature type="region of interest" description="Disordered" evidence="1">
    <location>
        <begin position="1"/>
        <end position="41"/>
    </location>
</feature>
<comment type="caution">
    <text evidence="3">The sequence shown here is derived from an EMBL/GenBank/DDBJ whole genome shotgun (WGS) entry which is preliminary data.</text>
</comment>
<dbReference type="Proteomes" id="UP001222932">
    <property type="component" value="Unassembled WGS sequence"/>
</dbReference>
<dbReference type="EMBL" id="BTCM01000008">
    <property type="protein sequence ID" value="GMK59571.1"/>
    <property type="molecule type" value="Genomic_DNA"/>
</dbReference>
<keyword evidence="4" id="KW-1185">Reference proteome</keyword>
<evidence type="ECO:0000256" key="1">
    <source>
        <dbReference type="SAM" id="MobiDB-lite"/>
    </source>
</evidence>
<organism evidence="3 4">
    <name type="scientific">Cutaneotrichosporon spelunceum</name>
    <dbReference type="NCBI Taxonomy" id="1672016"/>
    <lineage>
        <taxon>Eukaryota</taxon>
        <taxon>Fungi</taxon>
        <taxon>Dikarya</taxon>
        <taxon>Basidiomycota</taxon>
        <taxon>Agaricomycotina</taxon>
        <taxon>Tremellomycetes</taxon>
        <taxon>Trichosporonales</taxon>
        <taxon>Trichosporonaceae</taxon>
        <taxon>Cutaneotrichosporon</taxon>
    </lineage>
</organism>
<name>A0AAD3YDW6_9TREE</name>
<dbReference type="AlphaFoldDB" id="A0AAD3YDW6"/>
<gene>
    <name evidence="3" type="ORF">CspeluHIS016_0801770</name>
</gene>
<reference evidence="3" key="2">
    <citation type="submission" date="2023-06" db="EMBL/GenBank/DDBJ databases">
        <authorList>
            <person name="Kobayashi Y."/>
            <person name="Kayamori A."/>
            <person name="Aoki K."/>
            <person name="Shiwa Y."/>
            <person name="Fujita N."/>
            <person name="Sugita T."/>
            <person name="Iwasaki W."/>
            <person name="Tanaka N."/>
            <person name="Takashima M."/>
        </authorList>
    </citation>
    <scope>NUCLEOTIDE SEQUENCE</scope>
    <source>
        <strain evidence="3">HIS016</strain>
    </source>
</reference>
<accession>A0AAD3YDW6</accession>
<evidence type="ECO:0000256" key="2">
    <source>
        <dbReference type="SAM" id="Phobius"/>
    </source>
</evidence>
<evidence type="ECO:0000313" key="3">
    <source>
        <dbReference type="EMBL" id="GMK59571.1"/>
    </source>
</evidence>
<protein>
    <submittedName>
        <fullName evidence="3">Uncharacterized protein</fullName>
    </submittedName>
</protein>
<feature type="transmembrane region" description="Helical" evidence="2">
    <location>
        <begin position="52"/>
        <end position="69"/>
    </location>
</feature>